<proteinExistence type="predicted"/>
<feature type="transmembrane region" description="Helical" evidence="1">
    <location>
        <begin position="43"/>
        <end position="68"/>
    </location>
</feature>
<organism evidence="2 4">
    <name type="scientific">Blautia obeum</name>
    <dbReference type="NCBI Taxonomy" id="40520"/>
    <lineage>
        <taxon>Bacteria</taxon>
        <taxon>Bacillati</taxon>
        <taxon>Bacillota</taxon>
        <taxon>Clostridia</taxon>
        <taxon>Lachnospirales</taxon>
        <taxon>Lachnospiraceae</taxon>
        <taxon>Blautia</taxon>
    </lineage>
</organism>
<dbReference type="Proteomes" id="UP000283585">
    <property type="component" value="Unassembled WGS sequence"/>
</dbReference>
<keyword evidence="1" id="KW-0812">Transmembrane</keyword>
<accession>A0A411ZSY7</accession>
<gene>
    <name evidence="3" type="ORF">DWY46_04715</name>
    <name evidence="2" type="ORF">DWZ12_05600</name>
</gene>
<evidence type="ECO:0000313" key="5">
    <source>
        <dbReference type="Proteomes" id="UP000285839"/>
    </source>
</evidence>
<reference evidence="4 5" key="1">
    <citation type="submission" date="2018-08" db="EMBL/GenBank/DDBJ databases">
        <title>A genome reference for cultivated species of the human gut microbiota.</title>
        <authorList>
            <person name="Zou Y."/>
            <person name="Xue W."/>
            <person name="Luo G."/>
        </authorList>
    </citation>
    <scope>NUCLEOTIDE SEQUENCE [LARGE SCALE GENOMIC DNA]</scope>
    <source>
        <strain evidence="3 5">AF25-21</strain>
        <strain evidence="2 4">AF29-2BH</strain>
    </source>
</reference>
<dbReference type="AlphaFoldDB" id="A0A411ZSY7"/>
<evidence type="ECO:0000256" key="1">
    <source>
        <dbReference type="SAM" id="Phobius"/>
    </source>
</evidence>
<dbReference type="EMBL" id="QRSS01000005">
    <property type="protein sequence ID" value="RGQ05943.1"/>
    <property type="molecule type" value="Genomic_DNA"/>
</dbReference>
<keyword evidence="1" id="KW-0472">Membrane</keyword>
<comment type="caution">
    <text evidence="2">The sequence shown here is derived from an EMBL/GenBank/DDBJ whole genome shotgun (WGS) entry which is preliminary data.</text>
</comment>
<evidence type="ECO:0000313" key="2">
    <source>
        <dbReference type="EMBL" id="RGQ05943.1"/>
    </source>
</evidence>
<feature type="transmembrane region" description="Helical" evidence="1">
    <location>
        <begin position="7"/>
        <end position="23"/>
    </location>
</feature>
<name>A0A411ZSY7_9FIRM</name>
<dbReference type="EMBL" id="QRUH01000002">
    <property type="protein sequence ID" value="RGR50692.1"/>
    <property type="molecule type" value="Genomic_DNA"/>
</dbReference>
<sequence>MIKFTAVSIVLYLVNLFMIKVHFKSPSANVRYALDVEKSWEKIWYSITALWLVLNILCVAVTAIKLIFMYL</sequence>
<protein>
    <submittedName>
        <fullName evidence="2">Uncharacterized protein</fullName>
    </submittedName>
</protein>
<dbReference type="Proteomes" id="UP000285839">
    <property type="component" value="Unassembled WGS sequence"/>
</dbReference>
<evidence type="ECO:0000313" key="3">
    <source>
        <dbReference type="EMBL" id="RGR50692.1"/>
    </source>
</evidence>
<evidence type="ECO:0000313" key="4">
    <source>
        <dbReference type="Proteomes" id="UP000283585"/>
    </source>
</evidence>
<dbReference type="RefSeq" id="WP_118031212.1">
    <property type="nucleotide sequence ID" value="NZ_QRUH01000002.1"/>
</dbReference>
<keyword evidence="1" id="KW-1133">Transmembrane helix</keyword>